<evidence type="ECO:0000313" key="3">
    <source>
        <dbReference type="Proteomes" id="UP001162881"/>
    </source>
</evidence>
<feature type="transmembrane region" description="Helical" evidence="1">
    <location>
        <begin position="23"/>
        <end position="42"/>
    </location>
</feature>
<dbReference type="Proteomes" id="UP001162881">
    <property type="component" value="Unassembled WGS sequence"/>
</dbReference>
<evidence type="ECO:0000313" key="2">
    <source>
        <dbReference type="EMBL" id="MCJ2182268.1"/>
    </source>
</evidence>
<feature type="transmembrane region" description="Helical" evidence="1">
    <location>
        <begin position="69"/>
        <end position="87"/>
    </location>
</feature>
<keyword evidence="1" id="KW-0812">Transmembrane</keyword>
<keyword evidence="1" id="KW-0472">Membrane</keyword>
<name>A0ABT0BBN4_9SPHN</name>
<comment type="caution">
    <text evidence="2">The sequence shown here is derived from an EMBL/GenBank/DDBJ whole genome shotgun (WGS) entry which is preliminary data.</text>
</comment>
<keyword evidence="3" id="KW-1185">Reference proteome</keyword>
<organism evidence="2 3">
    <name type="scientific">Novosphingobium organovorum</name>
    <dbReference type="NCBI Taxonomy" id="2930092"/>
    <lineage>
        <taxon>Bacteria</taxon>
        <taxon>Pseudomonadati</taxon>
        <taxon>Pseudomonadota</taxon>
        <taxon>Alphaproteobacteria</taxon>
        <taxon>Sphingomonadales</taxon>
        <taxon>Sphingomonadaceae</taxon>
        <taxon>Novosphingobium</taxon>
    </lineage>
</organism>
<dbReference type="EMBL" id="JALHLF010000014">
    <property type="protein sequence ID" value="MCJ2182268.1"/>
    <property type="molecule type" value="Genomic_DNA"/>
</dbReference>
<evidence type="ECO:0000256" key="1">
    <source>
        <dbReference type="SAM" id="Phobius"/>
    </source>
</evidence>
<sequence length="223" mass="23945">ARSLGQAAGLTPAAARWYDTHHWLRGWALAALAGFLVMGTYYDHYTAALLPSLSVLIAPALGTDAPRRVVTALVFAFLLVAGSAILVSNRIGFGGARDLAVAARAIEANLDGRCLYVFEGNAALYSATSACMVSKYAFPQHLSGATDAVALGEDSRAALARALARRPGVIVTGQKPLQSRSNWAVWPLMGRTLARDYEAFADVRLGHVKLRLWRLRKARAPSR</sequence>
<feature type="non-terminal residue" evidence="2">
    <location>
        <position position="1"/>
    </location>
</feature>
<protein>
    <submittedName>
        <fullName evidence="2">Uncharacterized protein</fullName>
    </submittedName>
</protein>
<reference evidence="2" key="1">
    <citation type="submission" date="2022-03" db="EMBL/GenBank/DDBJ databases">
        <title>Identification of a novel bacterium isolated from mangrove sediments.</title>
        <authorList>
            <person name="Pan X."/>
        </authorList>
    </citation>
    <scope>NUCLEOTIDE SEQUENCE</scope>
    <source>
        <strain evidence="2">B1949</strain>
    </source>
</reference>
<keyword evidence="1" id="KW-1133">Transmembrane helix</keyword>
<accession>A0ABT0BBN4</accession>
<proteinExistence type="predicted"/>
<gene>
    <name evidence="2" type="ORF">MTR62_06075</name>
</gene>